<evidence type="ECO:0000256" key="11">
    <source>
        <dbReference type="HAMAP-Rule" id="MF_01023"/>
    </source>
</evidence>
<name>A0ABX0AAK3_9GAMM</name>
<organism evidence="13 14">
    <name type="scientific">Pseudoxanthomonas gei</name>
    <dbReference type="NCBI Taxonomy" id="1383030"/>
    <lineage>
        <taxon>Bacteria</taxon>
        <taxon>Pseudomonadati</taxon>
        <taxon>Pseudomonadota</taxon>
        <taxon>Gammaproteobacteria</taxon>
        <taxon>Lysobacterales</taxon>
        <taxon>Lysobacteraceae</taxon>
        <taxon>Pseudoxanthomonas</taxon>
    </lineage>
</organism>
<comment type="similarity">
    <text evidence="3 11">Belongs to the class-II pyridoxal-phosphate-dependent aminotransferase family. Histidinol-phosphate aminotransferase subfamily.</text>
</comment>
<comment type="cofactor">
    <cofactor evidence="1 11">
        <name>pyridoxal 5'-phosphate</name>
        <dbReference type="ChEBI" id="CHEBI:597326"/>
    </cofactor>
</comment>
<keyword evidence="9 11" id="KW-0368">Histidine biosynthesis</keyword>
<keyword evidence="6 11" id="KW-0028">Amino-acid biosynthesis</keyword>
<evidence type="ECO:0000256" key="10">
    <source>
        <dbReference type="ARBA" id="ARBA00047481"/>
    </source>
</evidence>
<proteinExistence type="inferred from homology"/>
<dbReference type="InterPro" id="IPR015421">
    <property type="entry name" value="PyrdxlP-dep_Trfase_major"/>
</dbReference>
<feature type="modified residue" description="N6-(pyridoxal phosphate)lysine" evidence="11">
    <location>
        <position position="216"/>
    </location>
</feature>
<evidence type="ECO:0000256" key="1">
    <source>
        <dbReference type="ARBA" id="ARBA00001933"/>
    </source>
</evidence>
<feature type="domain" description="Aminotransferase class I/classII large" evidence="12">
    <location>
        <begin position="31"/>
        <end position="353"/>
    </location>
</feature>
<evidence type="ECO:0000256" key="8">
    <source>
        <dbReference type="ARBA" id="ARBA00022898"/>
    </source>
</evidence>
<dbReference type="InterPro" id="IPR015424">
    <property type="entry name" value="PyrdxlP-dep_Trfase"/>
</dbReference>
<evidence type="ECO:0000313" key="14">
    <source>
        <dbReference type="Proteomes" id="UP001429354"/>
    </source>
</evidence>
<evidence type="ECO:0000256" key="5">
    <source>
        <dbReference type="ARBA" id="ARBA00022576"/>
    </source>
</evidence>
<dbReference type="InterPro" id="IPR015422">
    <property type="entry name" value="PyrdxlP-dep_Trfase_small"/>
</dbReference>
<dbReference type="EC" id="2.6.1.9" evidence="11"/>
<dbReference type="InterPro" id="IPR005861">
    <property type="entry name" value="HisP_aminotrans"/>
</dbReference>
<gene>
    <name evidence="11" type="primary">hisC</name>
    <name evidence="13" type="ORF">DT603_01905</name>
</gene>
<dbReference type="EMBL" id="QOVG01000001">
    <property type="protein sequence ID" value="NDK37600.1"/>
    <property type="molecule type" value="Genomic_DNA"/>
</dbReference>
<keyword evidence="5 11" id="KW-0032">Aminotransferase</keyword>
<dbReference type="Pfam" id="PF00155">
    <property type="entry name" value="Aminotran_1_2"/>
    <property type="match status" value="1"/>
</dbReference>
<comment type="pathway">
    <text evidence="2 11">Amino-acid biosynthesis; L-histidine biosynthesis; L-histidine from 5-phospho-alpha-D-ribose 1-diphosphate: step 7/9.</text>
</comment>
<dbReference type="InterPro" id="IPR004839">
    <property type="entry name" value="Aminotransferase_I/II_large"/>
</dbReference>
<keyword evidence="7 11" id="KW-0808">Transferase</keyword>
<comment type="catalytic activity">
    <reaction evidence="10 11">
        <text>L-histidinol phosphate + 2-oxoglutarate = 3-(imidazol-4-yl)-2-oxopropyl phosphate + L-glutamate</text>
        <dbReference type="Rhea" id="RHEA:23744"/>
        <dbReference type="ChEBI" id="CHEBI:16810"/>
        <dbReference type="ChEBI" id="CHEBI:29985"/>
        <dbReference type="ChEBI" id="CHEBI:57766"/>
        <dbReference type="ChEBI" id="CHEBI:57980"/>
        <dbReference type="EC" id="2.6.1.9"/>
    </reaction>
</comment>
<dbReference type="HAMAP" id="MF_01023">
    <property type="entry name" value="HisC_aminotrans_2"/>
    <property type="match status" value="1"/>
</dbReference>
<reference evidence="13 14" key="1">
    <citation type="submission" date="2018-07" db="EMBL/GenBank/DDBJ databases">
        <title>Whole genome Sequencing of Pseudoxanthomonas gei KCTC 32298 (T).</title>
        <authorList>
            <person name="Kumar S."/>
            <person name="Bansal K."/>
            <person name="Kaur A."/>
            <person name="Patil P."/>
            <person name="Sharma S."/>
            <person name="Patil P.B."/>
        </authorList>
    </citation>
    <scope>NUCLEOTIDE SEQUENCE [LARGE SCALE GENOMIC DNA]</scope>
    <source>
        <strain evidence="13 14">KCTC 32298</strain>
    </source>
</reference>
<dbReference type="SUPFAM" id="SSF53383">
    <property type="entry name" value="PLP-dependent transferases"/>
    <property type="match status" value="1"/>
</dbReference>
<dbReference type="Gene3D" id="3.90.1150.10">
    <property type="entry name" value="Aspartate Aminotransferase, domain 1"/>
    <property type="match status" value="1"/>
</dbReference>
<comment type="subunit">
    <text evidence="4 11">Homodimer.</text>
</comment>
<evidence type="ECO:0000256" key="3">
    <source>
        <dbReference type="ARBA" id="ARBA00007970"/>
    </source>
</evidence>
<dbReference type="PANTHER" id="PTHR42885">
    <property type="entry name" value="HISTIDINOL-PHOSPHATE AMINOTRANSFERASE-RELATED"/>
    <property type="match status" value="1"/>
</dbReference>
<dbReference type="NCBIfam" id="TIGR01141">
    <property type="entry name" value="hisC"/>
    <property type="match status" value="1"/>
</dbReference>
<evidence type="ECO:0000256" key="4">
    <source>
        <dbReference type="ARBA" id="ARBA00011738"/>
    </source>
</evidence>
<evidence type="ECO:0000256" key="9">
    <source>
        <dbReference type="ARBA" id="ARBA00023102"/>
    </source>
</evidence>
<dbReference type="Proteomes" id="UP001429354">
    <property type="component" value="Unassembled WGS sequence"/>
</dbReference>
<comment type="caution">
    <text evidence="13">The sequence shown here is derived from an EMBL/GenBank/DDBJ whole genome shotgun (WGS) entry which is preliminary data.</text>
</comment>
<keyword evidence="8 11" id="KW-0663">Pyridoxal phosphate</keyword>
<evidence type="ECO:0000256" key="2">
    <source>
        <dbReference type="ARBA" id="ARBA00005011"/>
    </source>
</evidence>
<evidence type="ECO:0000256" key="7">
    <source>
        <dbReference type="ARBA" id="ARBA00022679"/>
    </source>
</evidence>
<keyword evidence="14" id="KW-1185">Reference proteome</keyword>
<dbReference type="CDD" id="cd00609">
    <property type="entry name" value="AAT_like"/>
    <property type="match status" value="1"/>
</dbReference>
<evidence type="ECO:0000259" key="12">
    <source>
        <dbReference type="Pfam" id="PF00155"/>
    </source>
</evidence>
<dbReference type="PANTHER" id="PTHR42885:SF2">
    <property type="entry name" value="HISTIDINOL-PHOSPHATE AMINOTRANSFERASE"/>
    <property type="match status" value="1"/>
</dbReference>
<dbReference type="RefSeq" id="WP_162348147.1">
    <property type="nucleotide sequence ID" value="NZ_QOVG01000001.1"/>
</dbReference>
<dbReference type="GO" id="GO:0004400">
    <property type="term" value="F:histidinol-phosphate transaminase activity"/>
    <property type="evidence" value="ECO:0007669"/>
    <property type="project" value="UniProtKB-EC"/>
</dbReference>
<accession>A0ABX0AAK3</accession>
<evidence type="ECO:0000313" key="13">
    <source>
        <dbReference type="EMBL" id="NDK37600.1"/>
    </source>
</evidence>
<protein>
    <recommendedName>
        <fullName evidence="11">Histidinol-phosphate aminotransferase</fullName>
        <ecNumber evidence="11">2.6.1.9</ecNumber>
    </recommendedName>
    <alternativeName>
        <fullName evidence="11">Imidazole acetol-phosphate transaminase</fullName>
    </alternativeName>
</protein>
<sequence>MSGLLELVREDLRDFGGYKSARTESLQGEVWLNANESAWANPADVRGTCRRYPEPQPTSLRAALSALYGCDESQLLIGRGSDEAIDLLVRALCNPGRDAVVVTPPVFGMYAVSARLQGAPVIEVPLRDGAEGFAADLDAIAQAALAAKAKLVFLCSPSNPVGSAIGLDGIAALATRLLGTALVVVDEAYGEFSDLASASTLQARHANVAVLRTLSKAHALAAARIGVLIADAALIGVLRRCQAPYPVPTPCAEIALAGLARESQLETGCRVALVRSERARLHAALAAMPGVLRVYGSQGNYLLVRFHDAETAFRSLLAAGVVVRDQRAAPQLGNALRITIGSPEQNDRMLSALRPQEAAA</sequence>
<evidence type="ECO:0000256" key="6">
    <source>
        <dbReference type="ARBA" id="ARBA00022605"/>
    </source>
</evidence>
<dbReference type="Gene3D" id="3.40.640.10">
    <property type="entry name" value="Type I PLP-dependent aspartate aminotransferase-like (Major domain)"/>
    <property type="match status" value="1"/>
</dbReference>